<keyword evidence="1" id="KW-0812">Transmembrane</keyword>
<dbReference type="AlphaFoldDB" id="A0A653DIB1"/>
<name>A0A653DIB1_CALMS</name>
<protein>
    <submittedName>
        <fullName evidence="2">Uncharacterized protein</fullName>
    </submittedName>
</protein>
<reference evidence="2 3" key="1">
    <citation type="submission" date="2019-01" db="EMBL/GenBank/DDBJ databases">
        <authorList>
            <person name="Sayadi A."/>
        </authorList>
    </citation>
    <scope>NUCLEOTIDE SEQUENCE [LARGE SCALE GENOMIC DNA]</scope>
</reference>
<feature type="transmembrane region" description="Helical" evidence="1">
    <location>
        <begin position="26"/>
        <end position="45"/>
    </location>
</feature>
<gene>
    <name evidence="2" type="ORF">CALMAC_LOCUS17775</name>
</gene>
<evidence type="ECO:0000313" key="2">
    <source>
        <dbReference type="EMBL" id="VEN59933.1"/>
    </source>
</evidence>
<organism evidence="2 3">
    <name type="scientific">Callosobruchus maculatus</name>
    <name type="common">Southern cowpea weevil</name>
    <name type="synonym">Pulse bruchid</name>
    <dbReference type="NCBI Taxonomy" id="64391"/>
    <lineage>
        <taxon>Eukaryota</taxon>
        <taxon>Metazoa</taxon>
        <taxon>Ecdysozoa</taxon>
        <taxon>Arthropoda</taxon>
        <taxon>Hexapoda</taxon>
        <taxon>Insecta</taxon>
        <taxon>Pterygota</taxon>
        <taxon>Neoptera</taxon>
        <taxon>Endopterygota</taxon>
        <taxon>Coleoptera</taxon>
        <taxon>Polyphaga</taxon>
        <taxon>Cucujiformia</taxon>
        <taxon>Chrysomeloidea</taxon>
        <taxon>Chrysomelidae</taxon>
        <taxon>Bruchinae</taxon>
        <taxon>Bruchini</taxon>
        <taxon>Callosobruchus</taxon>
    </lineage>
</organism>
<keyword evidence="1" id="KW-1133">Transmembrane helix</keyword>
<keyword evidence="1" id="KW-0472">Membrane</keyword>
<evidence type="ECO:0000313" key="3">
    <source>
        <dbReference type="Proteomes" id="UP000410492"/>
    </source>
</evidence>
<dbReference type="EMBL" id="CAACVG010012229">
    <property type="protein sequence ID" value="VEN59933.1"/>
    <property type="molecule type" value="Genomic_DNA"/>
</dbReference>
<dbReference type="OrthoDB" id="5800391at2759"/>
<accession>A0A653DIB1</accession>
<proteinExistence type="predicted"/>
<keyword evidence="3" id="KW-1185">Reference proteome</keyword>
<dbReference type="Proteomes" id="UP000410492">
    <property type="component" value="Unassembled WGS sequence"/>
</dbReference>
<evidence type="ECO:0000256" key="1">
    <source>
        <dbReference type="SAM" id="Phobius"/>
    </source>
</evidence>
<sequence>MTRIRRLLVQISFNNIALTGCRMFKITRGIVLSVSFKFSVIWYLYRKINRVRSAYNVSIVFDFTYLIY</sequence>
<dbReference type="PROSITE" id="PS51257">
    <property type="entry name" value="PROKAR_LIPOPROTEIN"/>
    <property type="match status" value="1"/>
</dbReference>